<dbReference type="GO" id="GO:0005524">
    <property type="term" value="F:ATP binding"/>
    <property type="evidence" value="ECO:0007669"/>
    <property type="project" value="InterPro"/>
</dbReference>
<dbReference type="PANTHER" id="PTHR27006:SF639">
    <property type="entry name" value="CYSTEINE-RICH RECEPTOR-LIKE PROTEIN KINASE 11"/>
    <property type="match status" value="1"/>
</dbReference>
<dbReference type="GO" id="GO:0004672">
    <property type="term" value="F:protein kinase activity"/>
    <property type="evidence" value="ECO:0007669"/>
    <property type="project" value="InterPro"/>
</dbReference>
<dbReference type="AlphaFoldDB" id="A0A9Q1K271"/>
<name>A0A9Q1K271_9CARY</name>
<dbReference type="PROSITE" id="PS50011">
    <property type="entry name" value="PROTEIN_KINASE_DOM"/>
    <property type="match status" value="1"/>
</dbReference>
<dbReference type="InterPro" id="IPR000719">
    <property type="entry name" value="Prot_kinase_dom"/>
</dbReference>
<dbReference type="Proteomes" id="UP001153076">
    <property type="component" value="Unassembled WGS sequence"/>
</dbReference>
<dbReference type="OrthoDB" id="688481at2759"/>
<dbReference type="EMBL" id="JAKOGI010000434">
    <property type="protein sequence ID" value="KAJ8435096.1"/>
    <property type="molecule type" value="Genomic_DNA"/>
</dbReference>
<dbReference type="Pfam" id="PF07714">
    <property type="entry name" value="PK_Tyr_Ser-Thr"/>
    <property type="match status" value="1"/>
</dbReference>
<dbReference type="PANTHER" id="PTHR27006">
    <property type="entry name" value="PROMASTIGOTE SURFACE ANTIGEN PROTEIN PSA"/>
    <property type="match status" value="1"/>
</dbReference>
<proteinExistence type="predicted"/>
<sequence>MNSKISDFGLVKLFRMDQTQGNTKRIVGTYGYMAPEYAITGHFSVKSDVFSFGVLVLEIVTSQKSMLFAGPQFEEALLHRAWRLWSVEKVSDLMDLGLASRYKEEEATKCIHIALLSIQEDPGRRPKMSTVVRALNGDSISLPVPKAPQFLFNFTDLGDEKASSSYSLPPSISSLYPR</sequence>
<evidence type="ECO:0000313" key="3">
    <source>
        <dbReference type="Proteomes" id="UP001153076"/>
    </source>
</evidence>
<dbReference type="Gene3D" id="1.10.510.10">
    <property type="entry name" value="Transferase(Phosphotransferase) domain 1"/>
    <property type="match status" value="1"/>
</dbReference>
<evidence type="ECO:0000313" key="2">
    <source>
        <dbReference type="EMBL" id="KAJ8435096.1"/>
    </source>
</evidence>
<comment type="caution">
    <text evidence="2">The sequence shown here is derived from an EMBL/GenBank/DDBJ whole genome shotgun (WGS) entry which is preliminary data.</text>
</comment>
<dbReference type="InterPro" id="IPR011009">
    <property type="entry name" value="Kinase-like_dom_sf"/>
</dbReference>
<feature type="domain" description="Protein kinase" evidence="1">
    <location>
        <begin position="1"/>
        <end position="151"/>
    </location>
</feature>
<accession>A0A9Q1K271</accession>
<reference evidence="2" key="1">
    <citation type="submission" date="2022-04" db="EMBL/GenBank/DDBJ databases">
        <title>Carnegiea gigantea Genome sequencing and assembly v2.</title>
        <authorList>
            <person name="Copetti D."/>
            <person name="Sanderson M.J."/>
            <person name="Burquez A."/>
            <person name="Wojciechowski M.F."/>
        </authorList>
    </citation>
    <scope>NUCLEOTIDE SEQUENCE</scope>
    <source>
        <strain evidence="2">SGP5-SGP5p</strain>
        <tissue evidence="2">Aerial part</tissue>
    </source>
</reference>
<organism evidence="2 3">
    <name type="scientific">Carnegiea gigantea</name>
    <dbReference type="NCBI Taxonomy" id="171969"/>
    <lineage>
        <taxon>Eukaryota</taxon>
        <taxon>Viridiplantae</taxon>
        <taxon>Streptophyta</taxon>
        <taxon>Embryophyta</taxon>
        <taxon>Tracheophyta</taxon>
        <taxon>Spermatophyta</taxon>
        <taxon>Magnoliopsida</taxon>
        <taxon>eudicotyledons</taxon>
        <taxon>Gunneridae</taxon>
        <taxon>Pentapetalae</taxon>
        <taxon>Caryophyllales</taxon>
        <taxon>Cactineae</taxon>
        <taxon>Cactaceae</taxon>
        <taxon>Cactoideae</taxon>
        <taxon>Echinocereeae</taxon>
        <taxon>Carnegiea</taxon>
    </lineage>
</organism>
<gene>
    <name evidence="2" type="ORF">Cgig2_006368</name>
</gene>
<protein>
    <recommendedName>
        <fullName evidence="1">Protein kinase domain-containing protein</fullName>
    </recommendedName>
</protein>
<evidence type="ECO:0000259" key="1">
    <source>
        <dbReference type="PROSITE" id="PS50011"/>
    </source>
</evidence>
<dbReference type="SUPFAM" id="SSF56112">
    <property type="entry name" value="Protein kinase-like (PK-like)"/>
    <property type="match status" value="1"/>
</dbReference>
<dbReference type="InterPro" id="IPR001245">
    <property type="entry name" value="Ser-Thr/Tyr_kinase_cat_dom"/>
</dbReference>
<keyword evidence="3" id="KW-1185">Reference proteome</keyword>